<keyword evidence="7" id="KW-1185">Reference proteome</keyword>
<protein>
    <recommendedName>
        <fullName evidence="2">beta-galactosidase</fullName>
        <ecNumber evidence="2">3.2.1.23</ecNumber>
    </recommendedName>
</protein>
<dbReference type="SUPFAM" id="SSF74650">
    <property type="entry name" value="Galactose mutarotase-like"/>
    <property type="match status" value="1"/>
</dbReference>
<dbReference type="EMBL" id="AZDJ01000032">
    <property type="protein sequence ID" value="KRK70486.1"/>
    <property type="molecule type" value="Genomic_DNA"/>
</dbReference>
<dbReference type="InterPro" id="IPR004199">
    <property type="entry name" value="B-gal_small/dom_5"/>
</dbReference>
<dbReference type="EC" id="3.2.1.23" evidence="2"/>
<evidence type="ECO:0000259" key="5">
    <source>
        <dbReference type="SMART" id="SM01038"/>
    </source>
</evidence>
<keyword evidence="4" id="KW-0326">Glycosidase</keyword>
<evidence type="ECO:0000313" key="6">
    <source>
        <dbReference type="EMBL" id="KRK70486.1"/>
    </source>
</evidence>
<keyword evidence="3" id="KW-0378">Hydrolase</keyword>
<accession>A0A0R1JGT0</accession>
<reference evidence="6 7" key="1">
    <citation type="journal article" date="2015" name="Genome Announc.">
        <title>Expanding the biotechnology potential of lactobacilli through comparative genomics of 213 strains and associated genera.</title>
        <authorList>
            <person name="Sun Z."/>
            <person name="Harris H.M."/>
            <person name="McCann A."/>
            <person name="Guo C."/>
            <person name="Argimon S."/>
            <person name="Zhang W."/>
            <person name="Yang X."/>
            <person name="Jeffery I.B."/>
            <person name="Cooney J.C."/>
            <person name="Kagawa T.F."/>
            <person name="Liu W."/>
            <person name="Song Y."/>
            <person name="Salvetti E."/>
            <person name="Wrobel A."/>
            <person name="Rasinkangas P."/>
            <person name="Parkhill J."/>
            <person name="Rea M.C."/>
            <person name="O'Sullivan O."/>
            <person name="Ritari J."/>
            <person name="Douillard F.P."/>
            <person name="Paul Ross R."/>
            <person name="Yang R."/>
            <person name="Briner A.E."/>
            <person name="Felis G.E."/>
            <person name="de Vos W.M."/>
            <person name="Barrangou R."/>
            <person name="Klaenhammer T.R."/>
            <person name="Caufield P.W."/>
            <person name="Cui Y."/>
            <person name="Zhang H."/>
            <person name="O'Toole P.W."/>
        </authorList>
    </citation>
    <scope>NUCLEOTIDE SEQUENCE [LARGE SCALE GENOMIC DNA]</scope>
    <source>
        <strain evidence="6 7">JCM 17158</strain>
    </source>
</reference>
<dbReference type="GO" id="GO:0005990">
    <property type="term" value="P:lactose catabolic process"/>
    <property type="evidence" value="ECO:0007669"/>
    <property type="project" value="TreeGrafter"/>
</dbReference>
<dbReference type="Pfam" id="PF02929">
    <property type="entry name" value="Bgal_small_N"/>
    <property type="match status" value="1"/>
</dbReference>
<dbReference type="GO" id="GO:0030246">
    <property type="term" value="F:carbohydrate binding"/>
    <property type="evidence" value="ECO:0007669"/>
    <property type="project" value="InterPro"/>
</dbReference>
<proteinExistence type="predicted"/>
<dbReference type="STRING" id="1291734.FD02_GL000554"/>
<dbReference type="PANTHER" id="PTHR46323">
    <property type="entry name" value="BETA-GALACTOSIDASE"/>
    <property type="match status" value="1"/>
</dbReference>
<evidence type="ECO:0000256" key="1">
    <source>
        <dbReference type="ARBA" id="ARBA00001412"/>
    </source>
</evidence>
<dbReference type="Gene3D" id="2.70.98.10">
    <property type="match status" value="1"/>
</dbReference>
<gene>
    <name evidence="6" type="ORF">FD02_GL000554</name>
</gene>
<evidence type="ECO:0000256" key="4">
    <source>
        <dbReference type="ARBA" id="ARBA00023295"/>
    </source>
</evidence>
<evidence type="ECO:0000256" key="3">
    <source>
        <dbReference type="ARBA" id="ARBA00022801"/>
    </source>
</evidence>
<dbReference type="Proteomes" id="UP000051804">
    <property type="component" value="Unassembled WGS sequence"/>
</dbReference>
<dbReference type="InterPro" id="IPR050347">
    <property type="entry name" value="Bact_Beta-galactosidase"/>
</dbReference>
<dbReference type="PATRIC" id="fig|1291734.4.peg.569"/>
<dbReference type="InterPro" id="IPR011013">
    <property type="entry name" value="Gal_mutarotase_sf_dom"/>
</dbReference>
<dbReference type="GO" id="GO:0009341">
    <property type="term" value="C:beta-galactosidase complex"/>
    <property type="evidence" value="ECO:0007669"/>
    <property type="project" value="InterPro"/>
</dbReference>
<comment type="catalytic activity">
    <reaction evidence="1">
        <text>Hydrolysis of terminal non-reducing beta-D-galactose residues in beta-D-galactosides.</text>
        <dbReference type="EC" id="3.2.1.23"/>
    </reaction>
</comment>
<evidence type="ECO:0000256" key="2">
    <source>
        <dbReference type="ARBA" id="ARBA00012756"/>
    </source>
</evidence>
<evidence type="ECO:0000313" key="7">
    <source>
        <dbReference type="Proteomes" id="UP000051804"/>
    </source>
</evidence>
<dbReference type="SMART" id="SM01038">
    <property type="entry name" value="Bgal_small_N"/>
    <property type="match status" value="1"/>
</dbReference>
<organism evidence="6 7">
    <name type="scientific">Lacticaseibacillus nasuensis JCM 17158</name>
    <dbReference type="NCBI Taxonomy" id="1291734"/>
    <lineage>
        <taxon>Bacteria</taxon>
        <taxon>Bacillati</taxon>
        <taxon>Bacillota</taxon>
        <taxon>Bacilli</taxon>
        <taxon>Lactobacillales</taxon>
        <taxon>Lactobacillaceae</taxon>
        <taxon>Lacticaseibacillus</taxon>
    </lineage>
</organism>
<comment type="caution">
    <text evidence="6">The sequence shown here is derived from an EMBL/GenBank/DDBJ whole genome shotgun (WGS) entry which is preliminary data.</text>
</comment>
<dbReference type="PANTHER" id="PTHR46323:SF2">
    <property type="entry name" value="BETA-GALACTOSIDASE"/>
    <property type="match status" value="1"/>
</dbReference>
<feature type="domain" description="Beta galactosidase small chain/" evidence="5">
    <location>
        <begin position="14"/>
        <end position="311"/>
    </location>
</feature>
<name>A0A0R1JGT0_9LACO</name>
<dbReference type="GO" id="GO:0004565">
    <property type="term" value="F:beta-galactosidase activity"/>
    <property type="evidence" value="ECO:0007669"/>
    <property type="project" value="UniProtKB-EC"/>
</dbReference>
<dbReference type="AlphaFoldDB" id="A0A0R1JGT0"/>
<dbReference type="InterPro" id="IPR014718">
    <property type="entry name" value="GH-type_carb-bd"/>
</dbReference>
<sequence>MTKLRVVYGEEQLGLHGAGFDYLFDYGQGPVSLVINGKEWLYRAPQPAFWRATTDNDRGNGFSRSAAQWLGADLFSHVVAMSITADGQTVPQPLAPANNDFGPGATADTVGVSYTYETPTNPVAKVIVRYTVAAGGALTVRVRYLGTAGLPQLPAFGLRLVMPTPTTRFDYAGLPGETYPDRRSGSKQVCTVQGMPVTPYLVPQECGMHMSCDWVRLTRETTLNNADHADTPYTLTVRGADGPFAFSCLPYLPSELENATHLEELPPVRRTVFTVYGAVRGVGGIDSWGAPVQPAYTIPSDQDCEFAFVINP</sequence>